<evidence type="ECO:0000313" key="3">
    <source>
        <dbReference type="EMBL" id="EAQ80282.1"/>
    </source>
</evidence>
<organism evidence="3 4">
    <name type="scientific">Blastopirellula marina DSM 3645</name>
    <dbReference type="NCBI Taxonomy" id="314230"/>
    <lineage>
        <taxon>Bacteria</taxon>
        <taxon>Pseudomonadati</taxon>
        <taxon>Planctomycetota</taxon>
        <taxon>Planctomycetia</taxon>
        <taxon>Pirellulales</taxon>
        <taxon>Pirellulaceae</taxon>
        <taxon>Blastopirellula</taxon>
    </lineage>
</organism>
<feature type="chain" id="PRO_5002664075" description="3-keto-alpha-glucoside-1,2-lyase/3-keto-2-hydroxy-glucal hydratase domain-containing protein" evidence="1">
    <location>
        <begin position="21"/>
        <end position="208"/>
    </location>
</feature>
<comment type="caution">
    <text evidence="3">The sequence shown here is derived from an EMBL/GenBank/DDBJ whole genome shotgun (WGS) entry which is preliminary data.</text>
</comment>
<name>A3ZT60_9BACT</name>
<accession>A3ZT60</accession>
<feature type="signal peptide" evidence="1">
    <location>
        <begin position="1"/>
        <end position="20"/>
    </location>
</feature>
<dbReference type="eggNOG" id="COG3828">
    <property type="taxonomic scope" value="Bacteria"/>
</dbReference>
<dbReference type="Proteomes" id="UP000004358">
    <property type="component" value="Unassembled WGS sequence"/>
</dbReference>
<dbReference type="STRING" id="314230.DSM3645_19838"/>
<proteinExistence type="predicted"/>
<reference evidence="3 4" key="1">
    <citation type="submission" date="2006-02" db="EMBL/GenBank/DDBJ databases">
        <authorList>
            <person name="Amann R."/>
            <person name="Ferriera S."/>
            <person name="Johnson J."/>
            <person name="Kravitz S."/>
            <person name="Halpern A."/>
            <person name="Remington K."/>
            <person name="Beeson K."/>
            <person name="Tran B."/>
            <person name="Rogers Y.-H."/>
            <person name="Friedman R."/>
            <person name="Venter J.C."/>
        </authorList>
    </citation>
    <scope>NUCLEOTIDE SEQUENCE [LARGE SCALE GENOMIC DNA]</scope>
    <source>
        <strain evidence="3 4">DSM 3645</strain>
    </source>
</reference>
<dbReference type="OrthoDB" id="262927at2"/>
<dbReference type="AlphaFoldDB" id="A3ZT60"/>
<dbReference type="HOGENOM" id="CLU_073042_2_0_0"/>
<dbReference type="Pfam" id="PF06439">
    <property type="entry name" value="3keto-disac_hyd"/>
    <property type="match status" value="1"/>
</dbReference>
<sequence length="208" mass="22971">MPRFCFSLLLVALSAASLSAADATPIFDGETLEGWEGKSEWFHVADGAVVAGSLEKAIPNNEFLCTKEEYGDFELTLEAKLVGQGTNAGVQFRSQRIPNHHEVIGYQCDMGSTPVRLIWGSLYDESRRKIFVAEGPAEEVAKTVKRGEWNRLKIRCQGAKIQIWVNDLQTVDYTEADDAIARTGIIGLQIHSGPAAEASYRKLQLKKL</sequence>
<keyword evidence="1" id="KW-0732">Signal</keyword>
<dbReference type="GO" id="GO:0016787">
    <property type="term" value="F:hydrolase activity"/>
    <property type="evidence" value="ECO:0007669"/>
    <property type="project" value="InterPro"/>
</dbReference>
<gene>
    <name evidence="3" type="ORF">DSM3645_19838</name>
</gene>
<feature type="domain" description="3-keto-alpha-glucoside-1,2-lyase/3-keto-2-hydroxy-glucal hydratase" evidence="2">
    <location>
        <begin position="23"/>
        <end position="206"/>
    </location>
</feature>
<evidence type="ECO:0000259" key="2">
    <source>
        <dbReference type="Pfam" id="PF06439"/>
    </source>
</evidence>
<dbReference type="RefSeq" id="WP_002651865.1">
    <property type="nucleotide sequence ID" value="NZ_CH672376.1"/>
</dbReference>
<dbReference type="EMBL" id="AANZ01000010">
    <property type="protein sequence ID" value="EAQ80282.1"/>
    <property type="molecule type" value="Genomic_DNA"/>
</dbReference>
<evidence type="ECO:0000256" key="1">
    <source>
        <dbReference type="SAM" id="SignalP"/>
    </source>
</evidence>
<protein>
    <recommendedName>
        <fullName evidence="2">3-keto-alpha-glucoside-1,2-lyase/3-keto-2-hydroxy-glucal hydratase domain-containing protein</fullName>
    </recommendedName>
</protein>
<dbReference type="Gene3D" id="2.60.120.560">
    <property type="entry name" value="Exo-inulinase, domain 1"/>
    <property type="match status" value="1"/>
</dbReference>
<dbReference type="InterPro" id="IPR010496">
    <property type="entry name" value="AL/BT2_dom"/>
</dbReference>
<evidence type="ECO:0000313" key="4">
    <source>
        <dbReference type="Proteomes" id="UP000004358"/>
    </source>
</evidence>